<proteinExistence type="predicted"/>
<reference evidence="1 2" key="5">
    <citation type="journal article" date="2010" name="Appl. Environ. Microbiol.">
        <title>phrR-like gene praR of Azorhizobium caulinodans ORS571 is essential for symbiosis with Sesbania rostrata and is involved in expression of reb genes.</title>
        <authorList>
            <person name="Akiba N."/>
            <person name="Aono T."/>
            <person name="Toyazaki H."/>
            <person name="Sato S."/>
            <person name="Oyaizu H."/>
        </authorList>
    </citation>
    <scope>NUCLEOTIDE SEQUENCE [LARGE SCALE GENOMIC DNA]</scope>
    <source>
        <strain evidence="2">ATCC 43989 / DSM 5975 / JCM 20966 / LMG 6465 / NBRC 14845 / NCIMB 13405 / ORS 571</strain>
    </source>
</reference>
<dbReference type="SUPFAM" id="SSF64076">
    <property type="entry name" value="MTH938-like"/>
    <property type="match status" value="1"/>
</dbReference>
<dbReference type="EMBL" id="AP009384">
    <property type="protein sequence ID" value="BAF88890.1"/>
    <property type="molecule type" value="Genomic_DNA"/>
</dbReference>
<dbReference type="Pfam" id="PF04430">
    <property type="entry name" value="DUF498"/>
    <property type="match status" value="1"/>
</dbReference>
<protein>
    <submittedName>
        <fullName evidence="1">Uncharacterized protein</fullName>
    </submittedName>
</protein>
<evidence type="ECO:0000313" key="1">
    <source>
        <dbReference type="EMBL" id="BAF88890.1"/>
    </source>
</evidence>
<dbReference type="STRING" id="438753.AZC_2892"/>
<name>A8ID78_AZOC5</name>
<dbReference type="InterPro" id="IPR007523">
    <property type="entry name" value="NDUFAF3/AAMDC"/>
</dbReference>
<reference evidence="1 2" key="3">
    <citation type="journal article" date="2008" name="BMC Genomics">
        <title>The genome of the versatile nitrogen fixer Azorhizobium caulinodans ORS571.</title>
        <authorList>
            <person name="Lee KB."/>
            <person name="Backer P.D."/>
            <person name="Aono T."/>
            <person name="Liu CT."/>
            <person name="Suzuki S."/>
            <person name="Suzuki T."/>
            <person name="Kaneko T."/>
            <person name="Yamada M."/>
            <person name="Tabata S."/>
            <person name="Kupfer D.M."/>
            <person name="Najar F.Z."/>
            <person name="Wiley G.B."/>
            <person name="Roe B."/>
            <person name="Binnewies T.T."/>
            <person name="Ussery D.W."/>
            <person name="D'Haeze W."/>
            <person name="Herder J.D."/>
            <person name="Gevers D."/>
            <person name="Vereecke D."/>
            <person name="Holsters M."/>
            <person name="Oyaizu H."/>
        </authorList>
    </citation>
    <scope>NUCLEOTIDE SEQUENCE [LARGE SCALE GENOMIC DNA]</scope>
    <source>
        <strain evidence="2">ATCC 43989 / DSM 5975 / JCM 20966 / LMG 6465 / NBRC 14845 / NCIMB 13405 / ORS 571</strain>
    </source>
</reference>
<dbReference type="CDD" id="cd00248">
    <property type="entry name" value="Mth938-like"/>
    <property type="match status" value="1"/>
</dbReference>
<dbReference type="InterPro" id="IPR036748">
    <property type="entry name" value="MTH938-like_sf"/>
</dbReference>
<organism evidence="1 2">
    <name type="scientific">Azorhizobium caulinodans (strain ATCC 43989 / DSM 5975 / JCM 20966 / LMG 6465 / NBRC 14845 / NCIMB 13405 / ORS 571)</name>
    <dbReference type="NCBI Taxonomy" id="438753"/>
    <lineage>
        <taxon>Bacteria</taxon>
        <taxon>Pseudomonadati</taxon>
        <taxon>Pseudomonadota</taxon>
        <taxon>Alphaproteobacteria</taxon>
        <taxon>Hyphomicrobiales</taxon>
        <taxon>Xanthobacteraceae</taxon>
        <taxon>Azorhizobium</taxon>
    </lineage>
</organism>
<dbReference type="PANTHER" id="PTHR21192">
    <property type="entry name" value="NUCLEAR PROTEIN E3-3"/>
    <property type="match status" value="1"/>
</dbReference>
<reference evidence="1 2" key="4">
    <citation type="journal article" date="2009" name="Appl. Environ. Microbiol.">
        <title>Comparative genome-wide transcriptional profiling of Azorhizobium caulinodans ORS571 grown under free-living and symbiotic conditions.</title>
        <authorList>
            <person name="Tsukada S."/>
            <person name="Aono T."/>
            <person name="Akiba N."/>
            <person name="Lee KB."/>
            <person name="Liu CT."/>
            <person name="Toyazaki H."/>
            <person name="Oyaizu H."/>
        </authorList>
    </citation>
    <scope>NUCLEOTIDE SEQUENCE [LARGE SCALE GENOMIC DNA]</scope>
    <source>
        <strain evidence="2">ATCC 43989 / DSM 5975 / JCM 20966 / LMG 6465 / NBRC 14845 / NCIMB 13405 / ORS 571</strain>
    </source>
</reference>
<gene>
    <name evidence="1" type="ordered locus">AZC_2892</name>
</gene>
<dbReference type="Gene3D" id="3.40.1230.10">
    <property type="entry name" value="MTH938-like"/>
    <property type="match status" value="1"/>
</dbReference>
<reference evidence="1 2" key="1">
    <citation type="journal article" date="2007" name="Appl. Environ. Microbiol.">
        <title>Rhizobial factors required for stem nodule maturation and maintenance in Sesbania rostrata-Azorhizobium caulinodans ORS571 symbiosis.</title>
        <authorList>
            <person name="Suzuki S."/>
            <person name="Aono T."/>
            <person name="Lee KB."/>
            <person name="Suzuki T."/>
            <person name="Liu CT."/>
            <person name="Miwa H."/>
            <person name="Wakao S."/>
            <person name="Iki T."/>
            <person name="Oyaizu H."/>
        </authorList>
    </citation>
    <scope>NUCLEOTIDE SEQUENCE [LARGE SCALE GENOMIC DNA]</scope>
    <source>
        <strain evidence="2">ATCC 43989 / DSM 5975 / JCM 20966 / LMG 6465 / NBRC 14845 / NCIMB 13405 / ORS 571</strain>
    </source>
</reference>
<dbReference type="PANTHER" id="PTHR21192:SF2">
    <property type="entry name" value="NADH DEHYDROGENASE [UBIQUINONE] 1 ALPHA SUBCOMPLEX ASSEMBLY FACTOR 3"/>
    <property type="match status" value="1"/>
</dbReference>
<dbReference type="RefSeq" id="WP_012171416.1">
    <property type="nucleotide sequence ID" value="NC_009937.1"/>
</dbReference>
<reference evidence="2" key="2">
    <citation type="submission" date="2007-04" db="EMBL/GenBank/DDBJ databases">
        <title>Complete genome sequence of the nitrogen-fixing bacterium Azorhizobium caulinodans ORS571.</title>
        <authorList>
            <person name="Lee K.B."/>
            <person name="Backer P.D."/>
            <person name="Aono T."/>
            <person name="Liu C.T."/>
            <person name="Suzuki S."/>
            <person name="Suzuki T."/>
            <person name="Kaneko T."/>
            <person name="Yamada M."/>
            <person name="Tabata S."/>
            <person name="Kupfer D.M."/>
            <person name="Najar F.Z."/>
            <person name="Wiley G.B."/>
            <person name="Roe B."/>
            <person name="Binnewies T."/>
            <person name="Ussery D."/>
            <person name="Vereecke D."/>
            <person name="Gevers D."/>
            <person name="Holsters M."/>
            <person name="Oyaizu H."/>
        </authorList>
    </citation>
    <scope>NUCLEOTIDE SEQUENCE [LARGE SCALE GENOMIC DNA]</scope>
    <source>
        <strain evidence="2">ATCC 43989 / DSM 5975 / JCM 20966 / LMG 6465 / NBRC 14845 / NCIMB 13405 / ORS 571</strain>
    </source>
</reference>
<dbReference type="HOGENOM" id="CLU_074390_2_1_5"/>
<dbReference type="eggNOG" id="COG3737">
    <property type="taxonomic scope" value="Bacteria"/>
</dbReference>
<dbReference type="KEGG" id="azc:AZC_2892"/>
<reference evidence="1 2" key="6">
    <citation type="journal article" date="2011" name="Appl. Environ. Microbiol.">
        <title>Involvement of the azorhizobial chromosome partition gene (parA) in the onset of bacteroid differentiation during Sesbania rostrata stem nodule development.</title>
        <authorList>
            <person name="Liu CT."/>
            <person name="Lee KB."/>
            <person name="Wang YS."/>
            <person name="Peng MH."/>
            <person name="Lee KT."/>
            <person name="Suzuki S."/>
            <person name="Suzuki T."/>
            <person name="Oyaizu H."/>
        </authorList>
    </citation>
    <scope>NUCLEOTIDE SEQUENCE [LARGE SCALE GENOMIC DNA]</scope>
    <source>
        <strain evidence="2">ATCC 43989 / DSM 5975 / JCM 20966 / LMG 6465 / NBRC 14845 / NCIMB 13405 / ORS 571</strain>
    </source>
</reference>
<sequence length="126" mass="13521">MADPDGSPFLPRQVPIDGYGPRFFHFHNMSHPGSILALPSGIRPWTVERFADIDAAALAPILAEAERFELLFLGTGKDPAILKEPLKALLREAGLRFELMPTSAAAATYNVLLGEGRLVGAGLVAL</sequence>
<evidence type="ECO:0000313" key="2">
    <source>
        <dbReference type="Proteomes" id="UP000000270"/>
    </source>
</evidence>
<accession>A8ID78</accession>
<keyword evidence="2" id="KW-1185">Reference proteome</keyword>
<dbReference type="AlphaFoldDB" id="A8ID78"/>
<dbReference type="Proteomes" id="UP000000270">
    <property type="component" value="Chromosome"/>
</dbReference>